<dbReference type="HOGENOM" id="CLU_023256_0_0_1"/>
<accession>C5FKT9</accession>
<dbReference type="CDD" id="cd22647">
    <property type="entry name" value="CTF3_NTD_HEAT"/>
    <property type="match status" value="1"/>
</dbReference>
<dbReference type="GO" id="GO:0000939">
    <property type="term" value="C:inner kinetochore"/>
    <property type="evidence" value="ECO:0007669"/>
    <property type="project" value="TreeGrafter"/>
</dbReference>
<comment type="subcellular location">
    <subcellularLocation>
        <location evidence="2">Chromosome</location>
        <location evidence="2">Centromere</location>
    </subcellularLocation>
    <subcellularLocation>
        <location evidence="1">Nucleus</location>
    </subcellularLocation>
</comment>
<dbReference type="InterPro" id="IPR012485">
    <property type="entry name" value="CENP-I"/>
</dbReference>
<dbReference type="VEuPathDB" id="FungiDB:MCYG_03130"/>
<evidence type="ECO:0000256" key="5">
    <source>
        <dbReference type="ARBA" id="ARBA00023242"/>
    </source>
</evidence>
<dbReference type="RefSeq" id="XP_002847624.1">
    <property type="nucleotide sequence ID" value="XM_002847578.1"/>
</dbReference>
<keyword evidence="4" id="KW-0158">Chromosome</keyword>
<dbReference type="GO" id="GO:0005634">
    <property type="term" value="C:nucleus"/>
    <property type="evidence" value="ECO:0007669"/>
    <property type="project" value="UniProtKB-SubCell"/>
</dbReference>
<name>C5FKT9_ARTOC</name>
<dbReference type="eggNOG" id="ENOG502QU9H">
    <property type="taxonomic scope" value="Eukaryota"/>
</dbReference>
<keyword evidence="5" id="KW-0539">Nucleus</keyword>
<organism evidence="7 8">
    <name type="scientific">Arthroderma otae (strain ATCC MYA-4605 / CBS 113480)</name>
    <name type="common">Microsporum canis</name>
    <dbReference type="NCBI Taxonomy" id="554155"/>
    <lineage>
        <taxon>Eukaryota</taxon>
        <taxon>Fungi</taxon>
        <taxon>Dikarya</taxon>
        <taxon>Ascomycota</taxon>
        <taxon>Pezizomycotina</taxon>
        <taxon>Eurotiomycetes</taxon>
        <taxon>Eurotiomycetidae</taxon>
        <taxon>Onygenales</taxon>
        <taxon>Arthrodermataceae</taxon>
        <taxon>Microsporum</taxon>
    </lineage>
</organism>
<dbReference type="GO" id="GO:0000070">
    <property type="term" value="P:mitotic sister chromatid segregation"/>
    <property type="evidence" value="ECO:0007669"/>
    <property type="project" value="TreeGrafter"/>
</dbReference>
<evidence type="ECO:0000256" key="3">
    <source>
        <dbReference type="ARBA" id="ARBA00005470"/>
    </source>
</evidence>
<dbReference type="STRING" id="554155.C5FKT9"/>
<dbReference type="OrthoDB" id="378564at2759"/>
<dbReference type="GeneID" id="9223713"/>
<dbReference type="EMBL" id="DS995703">
    <property type="protein sequence ID" value="EEQ30311.1"/>
    <property type="molecule type" value="Genomic_DNA"/>
</dbReference>
<evidence type="ECO:0000256" key="4">
    <source>
        <dbReference type="ARBA" id="ARBA00022454"/>
    </source>
</evidence>
<dbReference type="OMA" id="RVFKNYY"/>
<evidence type="ECO:0000256" key="6">
    <source>
        <dbReference type="ARBA" id="ARBA00023328"/>
    </source>
</evidence>
<dbReference type="Proteomes" id="UP000002035">
    <property type="component" value="Unassembled WGS sequence"/>
</dbReference>
<dbReference type="GO" id="GO:0034080">
    <property type="term" value="P:CENP-A containing chromatin assembly"/>
    <property type="evidence" value="ECO:0007669"/>
    <property type="project" value="TreeGrafter"/>
</dbReference>
<evidence type="ECO:0000256" key="1">
    <source>
        <dbReference type="ARBA" id="ARBA00004123"/>
    </source>
</evidence>
<sequence length="721" mass="81635">MAMAWTLDEAVTQLESVANVPPKQRHTNVAELVKVIISSAYESGLETETLNRILKVIVSSRHLDQSTVTSIVKNLYPAERVPSKIVARVICSLGATKSKPSPATQNLLLRWLLLVYDSLEDQAHLGKFYSILFDNLDMISLRRPICHILSLITRRKHVKPFRVWALLELIRTTGGDERELWGLLRVYRSYYPDIIIDDAAIPRRRATYFFKHPDPEWTTHMKTLQERAASAAPQTAPEGFQSVRRDGVKRSRIEVVIPVPKTSRVRRGFTSLEELNNVRDFVNKLDKIELPNQIASALTEPLAQKFLLLVQNNEALQRMESWLTNFFEDELDHLDEEKRSSEELGFALDSLVRYVRYTKGFPRSVDKFLQHYLPLWDGISYKVAMLNLLEYVPICDRLFQQYFLSLENAILDNTMESKILILQYYTAVIRRCGSILQSNTSVEHVPDLASIIHRAELVSLAILECPATSHLGPSKDCWSPSSSVLQFYVQLAELYLHAPSNKLIRLNTPPPESVYLLAFTPVLSHISLMSSVVASYKSSFEQSLANTASADGSSGQPYPEAMVTSLNGHVLDICNLLWRNRGLNSDEPNSLGCLVRNEVAKLLTEYIQEVGEDLAKKGKNGGIYRLRLASIFSLSHHAALCGMSAMCFRNLESNAEKDGQEVLARLTWPVTQKALNALHKAGGIKVDWQEYRLKMLEWLDKHGSEGIGRLMRNSMMTLRQG</sequence>
<evidence type="ECO:0000256" key="2">
    <source>
        <dbReference type="ARBA" id="ARBA00004584"/>
    </source>
</evidence>
<dbReference type="Pfam" id="PF07778">
    <property type="entry name" value="CENP-I"/>
    <property type="match status" value="1"/>
</dbReference>
<dbReference type="PANTHER" id="PTHR48208">
    <property type="entry name" value="CENTROMERE PROTEIN I"/>
    <property type="match status" value="1"/>
</dbReference>
<keyword evidence="8" id="KW-1185">Reference proteome</keyword>
<dbReference type="PANTHER" id="PTHR48208:SF2">
    <property type="entry name" value="CENTROMERE PROTEIN I"/>
    <property type="match status" value="1"/>
</dbReference>
<keyword evidence="6" id="KW-0137">Centromere</keyword>
<dbReference type="AlphaFoldDB" id="C5FKT9"/>
<reference evidence="8" key="1">
    <citation type="journal article" date="2012" name="MBio">
        <title>Comparative genome analysis of Trichophyton rubrum and related dermatophytes reveals candidate genes involved in infection.</title>
        <authorList>
            <person name="Martinez D.A."/>
            <person name="Oliver B.G."/>
            <person name="Graeser Y."/>
            <person name="Goldberg J.M."/>
            <person name="Li W."/>
            <person name="Martinez-Rossi N.M."/>
            <person name="Monod M."/>
            <person name="Shelest E."/>
            <person name="Barton R.C."/>
            <person name="Birch E."/>
            <person name="Brakhage A.A."/>
            <person name="Chen Z."/>
            <person name="Gurr S.J."/>
            <person name="Heiman D."/>
            <person name="Heitman J."/>
            <person name="Kosti I."/>
            <person name="Rossi A."/>
            <person name="Saif S."/>
            <person name="Samalova M."/>
            <person name="Saunders C.W."/>
            <person name="Shea T."/>
            <person name="Summerbell R.C."/>
            <person name="Xu J."/>
            <person name="Young S."/>
            <person name="Zeng Q."/>
            <person name="Birren B.W."/>
            <person name="Cuomo C.A."/>
            <person name="White T.C."/>
        </authorList>
    </citation>
    <scope>NUCLEOTIDE SEQUENCE [LARGE SCALE GENOMIC DNA]</scope>
    <source>
        <strain evidence="8">ATCC MYA-4605 / CBS 113480</strain>
    </source>
</reference>
<gene>
    <name evidence="7" type="ORF">MCYG_03130</name>
</gene>
<proteinExistence type="inferred from homology"/>
<evidence type="ECO:0000313" key="8">
    <source>
        <dbReference type="Proteomes" id="UP000002035"/>
    </source>
</evidence>
<comment type="similarity">
    <text evidence="3">Belongs to the CENP-I/CTF3 family.</text>
</comment>
<protein>
    <submittedName>
        <fullName evidence="7">Mis6 domain-containing protein</fullName>
    </submittedName>
</protein>
<evidence type="ECO:0000313" key="7">
    <source>
        <dbReference type="EMBL" id="EEQ30311.1"/>
    </source>
</evidence>